<organism evidence="4 5">
    <name type="scientific">Roridomyces roridus</name>
    <dbReference type="NCBI Taxonomy" id="1738132"/>
    <lineage>
        <taxon>Eukaryota</taxon>
        <taxon>Fungi</taxon>
        <taxon>Dikarya</taxon>
        <taxon>Basidiomycota</taxon>
        <taxon>Agaricomycotina</taxon>
        <taxon>Agaricomycetes</taxon>
        <taxon>Agaricomycetidae</taxon>
        <taxon>Agaricales</taxon>
        <taxon>Marasmiineae</taxon>
        <taxon>Mycenaceae</taxon>
        <taxon>Roridomyces</taxon>
    </lineage>
</organism>
<evidence type="ECO:0000313" key="5">
    <source>
        <dbReference type="Proteomes" id="UP001221142"/>
    </source>
</evidence>
<feature type="compositionally biased region" description="Low complexity" evidence="1">
    <location>
        <begin position="267"/>
        <end position="285"/>
    </location>
</feature>
<keyword evidence="2" id="KW-0812">Transmembrane</keyword>
<reference evidence="4" key="1">
    <citation type="submission" date="2023-03" db="EMBL/GenBank/DDBJ databases">
        <title>Massive genome expansion in bonnet fungi (Mycena s.s.) driven by repeated elements and novel gene families across ecological guilds.</title>
        <authorList>
            <consortium name="Lawrence Berkeley National Laboratory"/>
            <person name="Harder C.B."/>
            <person name="Miyauchi S."/>
            <person name="Viragh M."/>
            <person name="Kuo A."/>
            <person name="Thoen E."/>
            <person name="Andreopoulos B."/>
            <person name="Lu D."/>
            <person name="Skrede I."/>
            <person name="Drula E."/>
            <person name="Henrissat B."/>
            <person name="Morin E."/>
            <person name="Kohler A."/>
            <person name="Barry K."/>
            <person name="LaButti K."/>
            <person name="Morin E."/>
            <person name="Salamov A."/>
            <person name="Lipzen A."/>
            <person name="Mereny Z."/>
            <person name="Hegedus B."/>
            <person name="Baldrian P."/>
            <person name="Stursova M."/>
            <person name="Weitz H."/>
            <person name="Taylor A."/>
            <person name="Grigoriev I.V."/>
            <person name="Nagy L.G."/>
            <person name="Martin F."/>
            <person name="Kauserud H."/>
        </authorList>
    </citation>
    <scope>NUCLEOTIDE SEQUENCE</scope>
    <source>
        <strain evidence="4">9284</strain>
    </source>
</reference>
<protein>
    <submittedName>
        <fullName evidence="4">Uncharacterized protein</fullName>
    </submittedName>
</protein>
<evidence type="ECO:0000313" key="4">
    <source>
        <dbReference type="EMBL" id="KAJ7624470.1"/>
    </source>
</evidence>
<feature type="chain" id="PRO_5042105431" evidence="3">
    <location>
        <begin position="18"/>
        <end position="355"/>
    </location>
</feature>
<keyword evidence="3" id="KW-0732">Signal</keyword>
<gene>
    <name evidence="4" type="ORF">FB45DRAFT_923488</name>
</gene>
<feature type="transmembrane region" description="Helical" evidence="2">
    <location>
        <begin position="329"/>
        <end position="354"/>
    </location>
</feature>
<evidence type="ECO:0000256" key="1">
    <source>
        <dbReference type="SAM" id="MobiDB-lite"/>
    </source>
</evidence>
<keyword evidence="2" id="KW-1133">Transmembrane helix</keyword>
<keyword evidence="5" id="KW-1185">Reference proteome</keyword>
<dbReference type="AlphaFoldDB" id="A0AAD7BL79"/>
<name>A0AAD7BL79_9AGAR</name>
<dbReference type="Proteomes" id="UP001221142">
    <property type="component" value="Unassembled WGS sequence"/>
</dbReference>
<feature type="signal peptide" evidence="3">
    <location>
        <begin position="1"/>
        <end position="17"/>
    </location>
</feature>
<feature type="compositionally biased region" description="Low complexity" evidence="1">
    <location>
        <begin position="299"/>
        <end position="318"/>
    </location>
</feature>
<sequence>MWLQLLSLLALGAVVQGQGDDTISVSTNGQTLDSGLATFNFLWKGEAGHNLNNISLELVQGSAEDKGTSVIDIIATNVSSVDSTSIIYSIHPGISAGTYHTRINGTIYNGDQILSGSPPVSSLSNTFSIADSGIPCSAGTFTPVTSLTDPAYQPLRFTSPLGASQFPQADVTGPGSLLSMEIGVVDTTFGTFFGPATVEVINTQNGFNAGVQHTNLAAPFYQTSNITLNPGPWKIRMNFSIFAPAPYPGTFSLQSEQFFVVADENGTPSCPDSSESGSGSSASTPTPTPTNPVAGGGPTNSAGAPAGSSATGPGASNPLQSGFPLKNDAAAVGTSSVGLGWASALFCFGVVWVAL</sequence>
<evidence type="ECO:0000256" key="3">
    <source>
        <dbReference type="SAM" id="SignalP"/>
    </source>
</evidence>
<evidence type="ECO:0000256" key="2">
    <source>
        <dbReference type="SAM" id="Phobius"/>
    </source>
</evidence>
<dbReference type="EMBL" id="JARKIF010000013">
    <property type="protein sequence ID" value="KAJ7624470.1"/>
    <property type="molecule type" value="Genomic_DNA"/>
</dbReference>
<proteinExistence type="predicted"/>
<accession>A0AAD7BL79</accession>
<feature type="region of interest" description="Disordered" evidence="1">
    <location>
        <begin position="264"/>
        <end position="320"/>
    </location>
</feature>
<comment type="caution">
    <text evidence="4">The sequence shown here is derived from an EMBL/GenBank/DDBJ whole genome shotgun (WGS) entry which is preliminary data.</text>
</comment>
<keyword evidence="2" id="KW-0472">Membrane</keyword>